<dbReference type="InterPro" id="IPR052056">
    <property type="entry name" value="Mono-ARTD/PARP"/>
</dbReference>
<comment type="caution">
    <text evidence="8">The sequence shown here is derived from an EMBL/GenBank/DDBJ whole genome shotgun (WGS) entry which is preliminary data.</text>
</comment>
<evidence type="ECO:0000313" key="9">
    <source>
        <dbReference type="Proteomes" id="UP001159405"/>
    </source>
</evidence>
<evidence type="ECO:0000256" key="6">
    <source>
        <dbReference type="SAM" id="Coils"/>
    </source>
</evidence>
<dbReference type="PROSITE" id="PS51154">
    <property type="entry name" value="MACRO"/>
    <property type="match status" value="1"/>
</dbReference>
<dbReference type="InterPro" id="IPR002589">
    <property type="entry name" value="Macro_dom"/>
</dbReference>
<feature type="coiled-coil region" evidence="6">
    <location>
        <begin position="112"/>
        <end position="139"/>
    </location>
</feature>
<organism evidence="8 9">
    <name type="scientific">Porites lobata</name>
    <dbReference type="NCBI Taxonomy" id="104759"/>
    <lineage>
        <taxon>Eukaryota</taxon>
        <taxon>Metazoa</taxon>
        <taxon>Cnidaria</taxon>
        <taxon>Anthozoa</taxon>
        <taxon>Hexacorallia</taxon>
        <taxon>Scleractinia</taxon>
        <taxon>Fungiina</taxon>
        <taxon>Poritidae</taxon>
        <taxon>Porites</taxon>
    </lineage>
</organism>
<evidence type="ECO:0000256" key="5">
    <source>
        <dbReference type="ARBA" id="ARBA00023242"/>
    </source>
</evidence>
<name>A0ABN8R815_9CNID</name>
<evidence type="ECO:0000256" key="4">
    <source>
        <dbReference type="ARBA" id="ARBA00023027"/>
    </source>
</evidence>
<keyword evidence="6" id="KW-0175">Coiled coil</keyword>
<sequence>MVVDPDVMEYVTTTSLHDQLKVVLATKKIEIDWKMKRSTAVLLYHGEDNSTSRGSECTEEVQTWLDKLKKQDVEVNKAFWEDVKAQLPSIRACFGVQSPLVKIIDDSFVVRIVSLASDAEDLKEKLKAKLEEIYQKETRKTYVTKTEKVSLEHLTLLKKIRFVEKLKEKNKELAIKLDTEAEEIYFEGPQPLLLEVTTKFHEQISGMVEKKLSLSKNILKILSLDEGLEKVKCELEKYNVEAVFVIDSEARIIGTSAAHAVKAASLVSKLTLEEKVLKDGNGRQLLKTTEWYQLCEQLNASSAVLVHGNNWNDTYVSGFREDVREAIKTLTTCLDTNCIREEQMKCSSKLVRKYLSELRQDDLSSIEVQLRHEVKIQTGKGDDDFVIWGNKEGIKRAKSMLEALADSTECEILNVKQPGLRNFFASGNGDLLVSSVEKNHACVIHIQKKDEMPTVTEAIAKPGNEDSDDDDDDDYDENMNNIVTSTDSSTLVTGSGHKISWKPGNIKTQQANILVSSQGACSQAIVSAGGQAMRQNLVIPNTGDITVTRGSGKLACDHVIHVNCSKWHGGTGELVLRGIVQKCLQKADELGGVSIAFPVIGTGNLRFSLPQLPGSC</sequence>
<evidence type="ECO:0000256" key="3">
    <source>
        <dbReference type="ARBA" id="ARBA00022679"/>
    </source>
</evidence>
<dbReference type="InterPro" id="IPR043472">
    <property type="entry name" value="Macro_dom-like"/>
</dbReference>
<evidence type="ECO:0000256" key="2">
    <source>
        <dbReference type="ARBA" id="ARBA00022676"/>
    </source>
</evidence>
<keyword evidence="2" id="KW-0328">Glycosyltransferase</keyword>
<reference evidence="8 9" key="1">
    <citation type="submission" date="2022-05" db="EMBL/GenBank/DDBJ databases">
        <authorList>
            <consortium name="Genoscope - CEA"/>
            <person name="William W."/>
        </authorList>
    </citation>
    <scope>NUCLEOTIDE SEQUENCE [LARGE SCALE GENOMIC DNA]</scope>
</reference>
<dbReference type="PANTHER" id="PTHR14453">
    <property type="entry name" value="PARP/ZINC FINGER CCCH TYPE DOMAIN CONTAINING PROTEIN"/>
    <property type="match status" value="1"/>
</dbReference>
<evidence type="ECO:0000313" key="8">
    <source>
        <dbReference type="EMBL" id="CAH3174037.1"/>
    </source>
</evidence>
<comment type="subcellular location">
    <subcellularLocation>
        <location evidence="1">Nucleus</location>
    </subcellularLocation>
</comment>
<dbReference type="EMBL" id="CALNXK010000187">
    <property type="protein sequence ID" value="CAH3174037.1"/>
    <property type="molecule type" value="Genomic_DNA"/>
</dbReference>
<keyword evidence="5" id="KW-0539">Nucleus</keyword>
<keyword evidence="4" id="KW-0520">NAD</keyword>
<dbReference type="PANTHER" id="PTHR14453:SF67">
    <property type="entry name" value="POLY [ADP-RIBOSE] POLYMERASE"/>
    <property type="match status" value="1"/>
</dbReference>
<evidence type="ECO:0000259" key="7">
    <source>
        <dbReference type="PROSITE" id="PS51154"/>
    </source>
</evidence>
<dbReference type="Pfam" id="PF01661">
    <property type="entry name" value="Macro"/>
    <property type="match status" value="1"/>
</dbReference>
<evidence type="ECO:0000256" key="1">
    <source>
        <dbReference type="ARBA" id="ARBA00004123"/>
    </source>
</evidence>
<feature type="domain" description="Macro" evidence="7">
    <location>
        <begin position="486"/>
        <end position="616"/>
    </location>
</feature>
<keyword evidence="3" id="KW-0808">Transferase</keyword>
<keyword evidence="9" id="KW-1185">Reference proteome</keyword>
<dbReference type="SUPFAM" id="SSF52949">
    <property type="entry name" value="Macro domain-like"/>
    <property type="match status" value="1"/>
</dbReference>
<accession>A0ABN8R815</accession>
<dbReference type="Proteomes" id="UP001159405">
    <property type="component" value="Unassembled WGS sequence"/>
</dbReference>
<dbReference type="Gene3D" id="3.40.220.10">
    <property type="entry name" value="Leucine Aminopeptidase, subunit E, domain 1"/>
    <property type="match status" value="1"/>
</dbReference>
<protein>
    <recommendedName>
        <fullName evidence="7">Macro domain-containing protein</fullName>
    </recommendedName>
</protein>
<gene>
    <name evidence="8" type="ORF">PLOB_00014548</name>
</gene>
<proteinExistence type="predicted"/>